<dbReference type="Proteomes" id="UP000823561">
    <property type="component" value="Chromosome 7"/>
</dbReference>
<keyword evidence="3 5" id="KW-0472">Membrane</keyword>
<dbReference type="PANTHER" id="PTHR11860:SF118">
    <property type="entry name" value="CMRF35-LIKE MOLECULE 3-RELATED"/>
    <property type="match status" value="1"/>
</dbReference>
<feature type="compositionally biased region" description="Polar residues" evidence="4">
    <location>
        <begin position="657"/>
        <end position="674"/>
    </location>
</feature>
<dbReference type="InterPro" id="IPR013106">
    <property type="entry name" value="Ig_V-set"/>
</dbReference>
<dbReference type="InterPro" id="IPR036179">
    <property type="entry name" value="Ig-like_dom_sf"/>
</dbReference>
<dbReference type="CDD" id="cd05716">
    <property type="entry name" value="IgV_pIgR_like"/>
    <property type="match status" value="1"/>
</dbReference>
<feature type="region of interest" description="Disordered" evidence="4">
    <location>
        <begin position="647"/>
        <end position="674"/>
    </location>
</feature>
<dbReference type="Gene3D" id="2.60.40.10">
    <property type="entry name" value="Immunoglobulins"/>
    <property type="match status" value="4"/>
</dbReference>
<dbReference type="PROSITE" id="PS50835">
    <property type="entry name" value="IG_LIKE"/>
    <property type="match status" value="1"/>
</dbReference>
<feature type="domain" description="Ig-like" evidence="7">
    <location>
        <begin position="336"/>
        <end position="419"/>
    </location>
</feature>
<sequence>MKGILFFALCLISVPGRSAKSRTLKAYVNGGILIFCQFGDTHREKQKYLCKGEASTCPYNRLAHNDSRVIQYENARRDYLTILIKNLTSEDSGTYHCGIEDGRLDDKITLNVKSGDCCDTPFFRTGLEGQNINIQCKYSAAENRDNTKHFCKQQNDVIETNLIESKPSDTEQKYSLSDNRSANLFSVTIYELEKKDAGIYWCGVRTGTEDVALTSQVNLQITEKQKGPVTLRGFNTGGIAILCKFNNKRKHKKRFFCKGNSTTCPHYRFTNGTDSRFLQYENVQEDHLTVLLTNLTSKDAGIYHCAVEDEEMHTAFNLNIKEGGCCESPNTTTGHEGGHIEIQCKYPEVAKTNVKHFCKQHEAFIELDWIVSKPLPKNRKYSLSDNKTANVFTVTIHDLKREDAGIYWCGVRTSENNVALTGQVNLQITEKAHVEDMKTPVVMVAIVIVVMVIVALVLAVTFFLCYTQSRKHDRSGTFIYYKAENPDPDGIYEEIEDIGTPPPPLTSRCNYTKVDNAGDPTYYTIQSPPNLPDDTGLHLLPKTSHTQISTVYATVELPTIPGDVSTYLNIQSPIHTSADTHFNTGSDETDKTINTVYATAQIPNNPSGIQSPIHTSADTHLSTGTDEIDSTVSTVYTTAQCPINPSGIPTPCADNPDATNPANQEPKYTNEDTV</sequence>
<comment type="subcellular location">
    <subcellularLocation>
        <location evidence="1">Membrane</location>
    </subcellularLocation>
</comment>
<protein>
    <recommendedName>
        <fullName evidence="7">Ig-like domain-containing protein</fullName>
    </recommendedName>
</protein>
<organism evidence="8 9">
    <name type="scientific">Alosa alosa</name>
    <name type="common">allis shad</name>
    <dbReference type="NCBI Taxonomy" id="278164"/>
    <lineage>
        <taxon>Eukaryota</taxon>
        <taxon>Metazoa</taxon>
        <taxon>Chordata</taxon>
        <taxon>Craniata</taxon>
        <taxon>Vertebrata</taxon>
        <taxon>Euteleostomi</taxon>
        <taxon>Actinopterygii</taxon>
        <taxon>Neopterygii</taxon>
        <taxon>Teleostei</taxon>
        <taxon>Clupei</taxon>
        <taxon>Clupeiformes</taxon>
        <taxon>Clupeoidei</taxon>
        <taxon>Clupeidae</taxon>
        <taxon>Alosa</taxon>
    </lineage>
</organism>
<dbReference type="SUPFAM" id="SSF48726">
    <property type="entry name" value="Immunoglobulin"/>
    <property type="match status" value="4"/>
</dbReference>
<proteinExistence type="predicted"/>
<gene>
    <name evidence="8" type="ORF">AALO_G00094790</name>
</gene>
<dbReference type="SMART" id="SM00409">
    <property type="entry name" value="IG"/>
    <property type="match status" value="4"/>
</dbReference>
<dbReference type="InterPro" id="IPR003599">
    <property type="entry name" value="Ig_sub"/>
</dbReference>
<reference evidence="8" key="1">
    <citation type="submission" date="2020-10" db="EMBL/GenBank/DDBJ databases">
        <title>Chromosome-scale genome assembly of the Allis shad, Alosa alosa.</title>
        <authorList>
            <person name="Margot Z."/>
            <person name="Christophe K."/>
            <person name="Cabau C."/>
            <person name="Louis A."/>
            <person name="Berthelot C."/>
            <person name="Parey E."/>
            <person name="Roest Crollius H."/>
            <person name="Montfort J."/>
            <person name="Robinson-Rechavi M."/>
            <person name="Bucao C."/>
            <person name="Bouchez O."/>
            <person name="Gislard M."/>
            <person name="Lluch J."/>
            <person name="Milhes M."/>
            <person name="Lampietro C."/>
            <person name="Lopez Roques C."/>
            <person name="Donnadieu C."/>
            <person name="Braasch I."/>
            <person name="Desvignes T."/>
            <person name="Postlethwait J."/>
            <person name="Bobe J."/>
            <person name="Guiguen Y."/>
        </authorList>
    </citation>
    <scope>NUCLEOTIDE SEQUENCE</scope>
    <source>
        <strain evidence="8">M-15738</strain>
        <tissue evidence="8">Blood</tissue>
    </source>
</reference>
<evidence type="ECO:0000256" key="5">
    <source>
        <dbReference type="SAM" id="Phobius"/>
    </source>
</evidence>
<dbReference type="GO" id="GO:0004888">
    <property type="term" value="F:transmembrane signaling receptor activity"/>
    <property type="evidence" value="ECO:0007669"/>
    <property type="project" value="TreeGrafter"/>
</dbReference>
<evidence type="ECO:0000256" key="6">
    <source>
        <dbReference type="SAM" id="SignalP"/>
    </source>
</evidence>
<feature type="transmembrane region" description="Helical" evidence="5">
    <location>
        <begin position="441"/>
        <end position="466"/>
    </location>
</feature>
<dbReference type="InterPro" id="IPR007110">
    <property type="entry name" value="Ig-like_dom"/>
</dbReference>
<comment type="caution">
    <text evidence="8">The sequence shown here is derived from an EMBL/GenBank/DDBJ whole genome shotgun (WGS) entry which is preliminary data.</text>
</comment>
<name>A0AAV6GU85_9TELE</name>
<dbReference type="PANTHER" id="PTHR11860">
    <property type="entry name" value="POLYMERIC-IMMUNOGLOBULIN RECEPTOR"/>
    <property type="match status" value="1"/>
</dbReference>
<dbReference type="Pfam" id="PF07686">
    <property type="entry name" value="V-set"/>
    <property type="match status" value="2"/>
</dbReference>
<feature type="signal peptide" evidence="6">
    <location>
        <begin position="1"/>
        <end position="19"/>
    </location>
</feature>
<evidence type="ECO:0000313" key="8">
    <source>
        <dbReference type="EMBL" id="KAG5278064.1"/>
    </source>
</evidence>
<feature type="chain" id="PRO_5043439745" description="Ig-like domain-containing protein" evidence="6">
    <location>
        <begin position="20"/>
        <end position="674"/>
    </location>
</feature>
<evidence type="ECO:0000259" key="7">
    <source>
        <dbReference type="PROSITE" id="PS50835"/>
    </source>
</evidence>
<evidence type="ECO:0000313" key="9">
    <source>
        <dbReference type="Proteomes" id="UP000823561"/>
    </source>
</evidence>
<keyword evidence="9" id="KW-1185">Reference proteome</keyword>
<keyword evidence="2 5" id="KW-0812">Transmembrane</keyword>
<evidence type="ECO:0000256" key="1">
    <source>
        <dbReference type="ARBA" id="ARBA00004370"/>
    </source>
</evidence>
<evidence type="ECO:0000256" key="3">
    <source>
        <dbReference type="ARBA" id="ARBA00023136"/>
    </source>
</evidence>
<dbReference type="InterPro" id="IPR050671">
    <property type="entry name" value="CD300_family_receptors"/>
</dbReference>
<dbReference type="AlphaFoldDB" id="A0AAV6GU85"/>
<evidence type="ECO:0000256" key="2">
    <source>
        <dbReference type="ARBA" id="ARBA00022692"/>
    </source>
</evidence>
<dbReference type="GO" id="GO:0005886">
    <property type="term" value="C:plasma membrane"/>
    <property type="evidence" value="ECO:0007669"/>
    <property type="project" value="TreeGrafter"/>
</dbReference>
<evidence type="ECO:0000256" key="4">
    <source>
        <dbReference type="SAM" id="MobiDB-lite"/>
    </source>
</evidence>
<keyword evidence="6" id="KW-0732">Signal</keyword>
<dbReference type="InterPro" id="IPR013783">
    <property type="entry name" value="Ig-like_fold"/>
</dbReference>
<accession>A0AAV6GU85</accession>
<dbReference type="EMBL" id="JADWDJ010000007">
    <property type="protein sequence ID" value="KAG5278064.1"/>
    <property type="molecule type" value="Genomic_DNA"/>
</dbReference>
<keyword evidence="5" id="KW-1133">Transmembrane helix</keyword>